<dbReference type="InterPro" id="IPR011330">
    <property type="entry name" value="Glyco_hydro/deAcase_b/a-brl"/>
</dbReference>
<evidence type="ECO:0000313" key="6">
    <source>
        <dbReference type="Proteomes" id="UP000823963"/>
    </source>
</evidence>
<feature type="domain" description="NodB homology" evidence="4">
    <location>
        <begin position="127"/>
        <end position="300"/>
    </location>
</feature>
<keyword evidence="2" id="KW-0732">Signal</keyword>
<evidence type="ECO:0000259" key="4">
    <source>
        <dbReference type="PROSITE" id="PS51677"/>
    </source>
</evidence>
<accession>A0A9D2A9N1</accession>
<keyword evidence="3" id="KW-1133">Transmembrane helix</keyword>
<dbReference type="PANTHER" id="PTHR34216">
    <property type="match status" value="1"/>
</dbReference>
<comment type="subcellular location">
    <subcellularLocation>
        <location evidence="1">Secreted</location>
    </subcellularLocation>
</comment>
<dbReference type="Proteomes" id="UP000823963">
    <property type="component" value="Unassembled WGS sequence"/>
</dbReference>
<dbReference type="AlphaFoldDB" id="A0A9D2A9N1"/>
<organism evidence="5 6">
    <name type="scientific">Candidatus Ligilactobacillus excrementigallinarum</name>
    <dbReference type="NCBI Taxonomy" id="2838641"/>
    <lineage>
        <taxon>Bacteria</taxon>
        <taxon>Bacillati</taxon>
        <taxon>Bacillota</taxon>
        <taxon>Bacilli</taxon>
        <taxon>Lactobacillales</taxon>
        <taxon>Lactobacillaceae</taxon>
        <taxon>Ligilactobacillus</taxon>
    </lineage>
</organism>
<dbReference type="InterPro" id="IPR051398">
    <property type="entry name" value="Polysacch_Deacetylase"/>
</dbReference>
<dbReference type="GO" id="GO:0005975">
    <property type="term" value="P:carbohydrate metabolic process"/>
    <property type="evidence" value="ECO:0007669"/>
    <property type="project" value="InterPro"/>
</dbReference>
<feature type="transmembrane region" description="Helical" evidence="3">
    <location>
        <begin position="6"/>
        <end position="24"/>
    </location>
</feature>
<dbReference type="PROSITE" id="PS51677">
    <property type="entry name" value="NODB"/>
    <property type="match status" value="1"/>
</dbReference>
<reference evidence="5" key="1">
    <citation type="journal article" date="2021" name="PeerJ">
        <title>Extensive microbial diversity within the chicken gut microbiome revealed by metagenomics and culture.</title>
        <authorList>
            <person name="Gilroy R."/>
            <person name="Ravi A."/>
            <person name="Getino M."/>
            <person name="Pursley I."/>
            <person name="Horton D.L."/>
            <person name="Alikhan N.F."/>
            <person name="Baker D."/>
            <person name="Gharbi K."/>
            <person name="Hall N."/>
            <person name="Watson M."/>
            <person name="Adriaenssens E.M."/>
            <person name="Foster-Nyarko E."/>
            <person name="Jarju S."/>
            <person name="Secka A."/>
            <person name="Antonio M."/>
            <person name="Oren A."/>
            <person name="Chaudhuri R.R."/>
            <person name="La Ragione R."/>
            <person name="Hildebrand F."/>
            <person name="Pallen M.J."/>
        </authorList>
    </citation>
    <scope>NUCLEOTIDE SEQUENCE</scope>
    <source>
        <strain evidence="5">6627</strain>
    </source>
</reference>
<dbReference type="InterPro" id="IPR002509">
    <property type="entry name" value="NODB_dom"/>
</dbReference>
<dbReference type="PANTHER" id="PTHR34216:SF3">
    <property type="entry name" value="POLY-BETA-1,6-N-ACETYL-D-GLUCOSAMINE N-DEACETYLASE"/>
    <property type="match status" value="1"/>
</dbReference>
<dbReference type="GO" id="GO:0005576">
    <property type="term" value="C:extracellular region"/>
    <property type="evidence" value="ECO:0007669"/>
    <property type="project" value="UniProtKB-SubCell"/>
</dbReference>
<comment type="caution">
    <text evidence="5">The sequence shown here is derived from an EMBL/GenBank/DDBJ whole genome shotgun (WGS) entry which is preliminary data.</text>
</comment>
<proteinExistence type="predicted"/>
<evidence type="ECO:0000313" key="5">
    <source>
        <dbReference type="EMBL" id="HIX01556.1"/>
    </source>
</evidence>
<keyword evidence="3" id="KW-0472">Membrane</keyword>
<reference evidence="5" key="2">
    <citation type="submission" date="2021-04" db="EMBL/GenBank/DDBJ databases">
        <authorList>
            <person name="Gilroy R."/>
        </authorList>
    </citation>
    <scope>NUCLEOTIDE SEQUENCE</scope>
    <source>
        <strain evidence="5">6627</strain>
    </source>
</reference>
<name>A0A9D2A9N1_9LACO</name>
<dbReference type="Pfam" id="PF01522">
    <property type="entry name" value="Polysacc_deac_1"/>
    <property type="match status" value="1"/>
</dbReference>
<evidence type="ECO:0000256" key="2">
    <source>
        <dbReference type="ARBA" id="ARBA00022729"/>
    </source>
</evidence>
<gene>
    <name evidence="5" type="ORF">H9861_02255</name>
</gene>
<dbReference type="EMBL" id="DXFP01000015">
    <property type="protein sequence ID" value="HIX01556.1"/>
    <property type="molecule type" value="Genomic_DNA"/>
</dbReference>
<dbReference type="SUPFAM" id="SSF88713">
    <property type="entry name" value="Glycoside hydrolase/deacetylase"/>
    <property type="match status" value="1"/>
</dbReference>
<evidence type="ECO:0000256" key="1">
    <source>
        <dbReference type="ARBA" id="ARBA00004613"/>
    </source>
</evidence>
<dbReference type="GO" id="GO:0016810">
    <property type="term" value="F:hydrolase activity, acting on carbon-nitrogen (but not peptide) bonds"/>
    <property type="evidence" value="ECO:0007669"/>
    <property type="project" value="InterPro"/>
</dbReference>
<protein>
    <submittedName>
        <fullName evidence="5">Polysaccharide deacetylase family protein</fullName>
    </submittedName>
</protein>
<dbReference type="Gene3D" id="3.20.20.370">
    <property type="entry name" value="Glycoside hydrolase/deacetylase"/>
    <property type="match status" value="1"/>
</dbReference>
<evidence type="ECO:0000256" key="3">
    <source>
        <dbReference type="SAM" id="Phobius"/>
    </source>
</evidence>
<keyword evidence="3" id="KW-0812">Transmembrane</keyword>
<sequence>MFFQKSWHVIFVLICISIVIFMGISEYKAKEAQIHVQKEISSGKLSQQELHSNGILVLCYHRVSYSNKDLSTKIALDLSNNEQLHEYTVSKGQLKRQVEYLQKHDVRIISVQKAISLIRSNQPLKHKYVVFTFDDVDRTVVDNVKPLFHEMGNLPFTVFVVTGNTGRYDNGTELATWKVLKEIIGQKNVTLGVHTNDMHYLSGNTPALKVKGNYHKFVKDYYKSEKVFKEHIGHKTPFFAYPYGEGTPREQRFLAQHGMYTFSLQNGIIQQGQDLSQPLPRTMIDSKAWNQIVKKWVEAK</sequence>